<proteinExistence type="predicted"/>
<reference evidence="2" key="1">
    <citation type="journal article" date="2023" name="Genome Biol. Evol.">
        <title>Long-read-based Genome Assembly of Drosophila gunungcola Reveals Fewer Chemosensory Genes in Flower-breeding Species.</title>
        <authorList>
            <person name="Negi A."/>
            <person name="Liao B.Y."/>
            <person name="Yeh S.D."/>
        </authorList>
    </citation>
    <scope>NUCLEOTIDE SEQUENCE</scope>
    <source>
        <strain evidence="2">Sukarami</strain>
    </source>
</reference>
<protein>
    <submittedName>
        <fullName evidence="2">Uncharacterized protein</fullName>
    </submittedName>
</protein>
<dbReference type="AlphaFoldDB" id="A0A9P9YY79"/>
<evidence type="ECO:0000313" key="2">
    <source>
        <dbReference type="EMBL" id="KAI8044879.1"/>
    </source>
</evidence>
<evidence type="ECO:0000256" key="1">
    <source>
        <dbReference type="SAM" id="MobiDB-lite"/>
    </source>
</evidence>
<dbReference type="Proteomes" id="UP001059596">
    <property type="component" value="Chromosome 3R"/>
</dbReference>
<accession>A0A9P9YY79</accession>
<dbReference type="EMBL" id="JAMKOV010000001">
    <property type="protein sequence ID" value="KAI8044879.1"/>
    <property type="molecule type" value="Genomic_DNA"/>
</dbReference>
<evidence type="ECO:0000313" key="3">
    <source>
        <dbReference type="Proteomes" id="UP001059596"/>
    </source>
</evidence>
<organism evidence="2 3">
    <name type="scientific">Drosophila gunungcola</name>
    <name type="common">fruit fly</name>
    <dbReference type="NCBI Taxonomy" id="103775"/>
    <lineage>
        <taxon>Eukaryota</taxon>
        <taxon>Metazoa</taxon>
        <taxon>Ecdysozoa</taxon>
        <taxon>Arthropoda</taxon>
        <taxon>Hexapoda</taxon>
        <taxon>Insecta</taxon>
        <taxon>Pterygota</taxon>
        <taxon>Neoptera</taxon>
        <taxon>Endopterygota</taxon>
        <taxon>Diptera</taxon>
        <taxon>Brachycera</taxon>
        <taxon>Muscomorpha</taxon>
        <taxon>Ephydroidea</taxon>
        <taxon>Drosophilidae</taxon>
        <taxon>Drosophila</taxon>
        <taxon>Sophophora</taxon>
    </lineage>
</organism>
<feature type="region of interest" description="Disordered" evidence="1">
    <location>
        <begin position="67"/>
        <end position="119"/>
    </location>
</feature>
<sequence length="136" mass="14277">MQSSAGGAAGGGNYEDVAAARRGRFRVTSSTPQGPPETTLGRFRLMPTSNYGAISPILQRGRFAVIPEEPQAGSPALGTPPPGGRTARSPSPEWDFDIEQRGSPPHSADMLAETPSTPALPPIVTVKILKTKVEKD</sequence>
<feature type="region of interest" description="Disordered" evidence="1">
    <location>
        <begin position="20"/>
        <end position="43"/>
    </location>
</feature>
<keyword evidence="3" id="KW-1185">Reference proteome</keyword>
<gene>
    <name evidence="2" type="ORF">M5D96_001054</name>
</gene>
<name>A0A9P9YY79_9MUSC</name>
<comment type="caution">
    <text evidence="2">The sequence shown here is derived from an EMBL/GenBank/DDBJ whole genome shotgun (WGS) entry which is preliminary data.</text>
</comment>